<evidence type="ECO:0000256" key="5">
    <source>
        <dbReference type="ARBA" id="ARBA00022989"/>
    </source>
</evidence>
<protein>
    <submittedName>
        <fullName evidence="8">Putative oxidoreductase</fullName>
    </submittedName>
</protein>
<dbReference type="EMBL" id="QLLL01000007">
    <property type="protein sequence ID" value="RAJ01522.1"/>
    <property type="molecule type" value="Genomic_DNA"/>
</dbReference>
<dbReference type="Proteomes" id="UP000249547">
    <property type="component" value="Unassembled WGS sequence"/>
</dbReference>
<reference evidence="8 9" key="1">
    <citation type="submission" date="2018-06" db="EMBL/GenBank/DDBJ databases">
        <title>Genomic Encyclopedia of Archaeal and Bacterial Type Strains, Phase II (KMG-II): from individual species to whole genera.</title>
        <authorList>
            <person name="Goeker M."/>
        </authorList>
    </citation>
    <scope>NUCLEOTIDE SEQUENCE [LARGE SCALE GENOMIC DNA]</scope>
    <source>
        <strain evidence="8 9">DSM 23857</strain>
    </source>
</reference>
<keyword evidence="9" id="KW-1185">Reference proteome</keyword>
<dbReference type="RefSeq" id="WP_111599162.1">
    <property type="nucleotide sequence ID" value="NZ_QLLL01000007.1"/>
</dbReference>
<dbReference type="Pfam" id="PF07681">
    <property type="entry name" value="DoxX"/>
    <property type="match status" value="1"/>
</dbReference>
<dbReference type="InterPro" id="IPR051907">
    <property type="entry name" value="DoxX-like_oxidoreductase"/>
</dbReference>
<comment type="similarity">
    <text evidence="2">Belongs to the DoxX family.</text>
</comment>
<gene>
    <name evidence="8" type="ORF">LX64_03737</name>
</gene>
<keyword evidence="4 7" id="KW-0812">Transmembrane</keyword>
<dbReference type="AlphaFoldDB" id="A0A327QD07"/>
<dbReference type="InterPro" id="IPR032808">
    <property type="entry name" value="DoxX"/>
</dbReference>
<dbReference type="GO" id="GO:0005886">
    <property type="term" value="C:plasma membrane"/>
    <property type="evidence" value="ECO:0007669"/>
    <property type="project" value="UniProtKB-SubCell"/>
</dbReference>
<keyword evidence="3" id="KW-1003">Cell membrane</keyword>
<feature type="transmembrane region" description="Helical" evidence="7">
    <location>
        <begin position="12"/>
        <end position="31"/>
    </location>
</feature>
<comment type="subcellular location">
    <subcellularLocation>
        <location evidence="1">Cell membrane</location>
        <topology evidence="1">Multi-pass membrane protein</topology>
    </subcellularLocation>
</comment>
<comment type="caution">
    <text evidence="8">The sequence shown here is derived from an EMBL/GenBank/DDBJ whole genome shotgun (WGS) entry which is preliminary data.</text>
</comment>
<name>A0A327QD07_9BACT</name>
<evidence type="ECO:0000256" key="6">
    <source>
        <dbReference type="ARBA" id="ARBA00023136"/>
    </source>
</evidence>
<evidence type="ECO:0000256" key="2">
    <source>
        <dbReference type="ARBA" id="ARBA00006679"/>
    </source>
</evidence>
<keyword evidence="6 7" id="KW-0472">Membrane</keyword>
<evidence type="ECO:0000256" key="4">
    <source>
        <dbReference type="ARBA" id="ARBA00022692"/>
    </source>
</evidence>
<feature type="transmembrane region" description="Helical" evidence="7">
    <location>
        <begin position="104"/>
        <end position="124"/>
    </location>
</feature>
<dbReference type="PANTHER" id="PTHR33452:SF1">
    <property type="entry name" value="INNER MEMBRANE PROTEIN YPHA-RELATED"/>
    <property type="match status" value="1"/>
</dbReference>
<evidence type="ECO:0000256" key="3">
    <source>
        <dbReference type="ARBA" id="ARBA00022475"/>
    </source>
</evidence>
<feature type="transmembrane region" description="Helical" evidence="7">
    <location>
        <begin position="79"/>
        <end position="98"/>
    </location>
</feature>
<organism evidence="8 9">
    <name type="scientific">Chitinophaga skermanii</name>
    <dbReference type="NCBI Taxonomy" id="331697"/>
    <lineage>
        <taxon>Bacteria</taxon>
        <taxon>Pseudomonadati</taxon>
        <taxon>Bacteroidota</taxon>
        <taxon>Chitinophagia</taxon>
        <taxon>Chitinophagales</taxon>
        <taxon>Chitinophagaceae</taxon>
        <taxon>Chitinophaga</taxon>
    </lineage>
</organism>
<keyword evidence="5 7" id="KW-1133">Transmembrane helix</keyword>
<dbReference type="OrthoDB" id="9813193at2"/>
<dbReference type="PANTHER" id="PTHR33452">
    <property type="entry name" value="OXIDOREDUCTASE CATD-RELATED"/>
    <property type="match status" value="1"/>
</dbReference>
<feature type="transmembrane region" description="Helical" evidence="7">
    <location>
        <begin position="51"/>
        <end position="72"/>
    </location>
</feature>
<evidence type="ECO:0000313" key="9">
    <source>
        <dbReference type="Proteomes" id="UP000249547"/>
    </source>
</evidence>
<evidence type="ECO:0000256" key="1">
    <source>
        <dbReference type="ARBA" id="ARBA00004651"/>
    </source>
</evidence>
<evidence type="ECO:0000313" key="8">
    <source>
        <dbReference type="EMBL" id="RAJ01522.1"/>
    </source>
</evidence>
<accession>A0A327QD07</accession>
<proteinExistence type="inferred from homology"/>
<evidence type="ECO:0000256" key="7">
    <source>
        <dbReference type="SAM" id="Phobius"/>
    </source>
</evidence>
<sequence length="135" mass="14270">MQNTKQQATAFLILRIGIGIIFTVLGIQKLLGGNEVWTGVGSAMGFVGIKFSPAFWGLMATLAELVGGILLIIGLFTRYAAIALLFTMIIAVILKIAIDGTFAGVSAPLTMLLIMIFFAIYGSGTNSVDAARARK</sequence>